<dbReference type="PATRIC" id="fig|1348973.3.peg.3606"/>
<evidence type="ECO:0000313" key="2">
    <source>
        <dbReference type="EMBL" id="KEF37132.1"/>
    </source>
</evidence>
<dbReference type="OrthoDB" id="2435931at2"/>
<feature type="transmembrane region" description="Helical" evidence="1">
    <location>
        <begin position="167"/>
        <end position="185"/>
    </location>
</feature>
<evidence type="ECO:0000256" key="1">
    <source>
        <dbReference type="SAM" id="Phobius"/>
    </source>
</evidence>
<organism evidence="2 3">
    <name type="scientific">Schinkia azotoformans MEV2011</name>
    <dbReference type="NCBI Taxonomy" id="1348973"/>
    <lineage>
        <taxon>Bacteria</taxon>
        <taxon>Bacillati</taxon>
        <taxon>Bacillota</taxon>
        <taxon>Bacilli</taxon>
        <taxon>Bacillales</taxon>
        <taxon>Bacillaceae</taxon>
        <taxon>Calidifontibacillus/Schinkia group</taxon>
        <taxon>Schinkia</taxon>
    </lineage>
</organism>
<feature type="transmembrane region" description="Helical" evidence="1">
    <location>
        <begin position="81"/>
        <end position="102"/>
    </location>
</feature>
<dbReference type="AlphaFoldDB" id="A0A072NIS7"/>
<feature type="transmembrane region" description="Helical" evidence="1">
    <location>
        <begin position="108"/>
        <end position="125"/>
    </location>
</feature>
<dbReference type="RefSeq" id="WP_035197302.1">
    <property type="nucleotide sequence ID" value="NZ_JJRY01000018.1"/>
</dbReference>
<reference evidence="2 3" key="1">
    <citation type="submission" date="2014-04" db="EMBL/GenBank/DDBJ databases">
        <title>Draft genome sequence of Bacillus azotoformans MEV2011, a (co-) denitrifying strain unable to grow in the presence of oxygen.</title>
        <authorList>
            <person name="Nielsen M."/>
            <person name="Schreiber L."/>
            <person name="Finster K."/>
            <person name="Schramm A."/>
        </authorList>
    </citation>
    <scope>NUCLEOTIDE SEQUENCE [LARGE SCALE GENOMIC DNA]</scope>
    <source>
        <strain evidence="2 3">MEV2011</strain>
    </source>
</reference>
<keyword evidence="1" id="KW-0472">Membrane</keyword>
<proteinExistence type="predicted"/>
<dbReference type="Proteomes" id="UP000027936">
    <property type="component" value="Unassembled WGS sequence"/>
</dbReference>
<feature type="transmembrane region" description="Helical" evidence="1">
    <location>
        <begin position="233"/>
        <end position="251"/>
    </location>
</feature>
<gene>
    <name evidence="2" type="ORF">M670_03725</name>
</gene>
<feature type="transmembrane region" description="Helical" evidence="1">
    <location>
        <begin position="137"/>
        <end position="155"/>
    </location>
</feature>
<protein>
    <submittedName>
        <fullName evidence="2">Uncharacterized protein</fullName>
    </submittedName>
</protein>
<feature type="transmembrane region" description="Helical" evidence="1">
    <location>
        <begin position="263"/>
        <end position="283"/>
    </location>
</feature>
<name>A0A072NIS7_SCHAZ</name>
<sequence>MKSKLEQYVENIVRHTESSKKEKEELYEELLIHLQISRDFLMEEEGLTPEKAEEKAMQLFGQEGEIGSQIQQALFPYRKELMLTLAISSIIFTISIYLISLFVKGDAYIGWLCISMGLSSMLLFLPLNQSFHINKKLWLNSLLVLHTLGQLYGWLITSQLDQSSTVVGLTIWVWLNIALSLGLVYRTTIYDHSSDEKHMKVLHGINITTGIIISGISLVFIVGGLIMIGKFHFIMLVLASPILIWAGLYVAQLKIAKKSTRIAFLIGMIPILACILAFLYIYFPNLFFR</sequence>
<feature type="transmembrane region" description="Helical" evidence="1">
    <location>
        <begin position="205"/>
        <end position="227"/>
    </location>
</feature>
<dbReference type="NCBIfam" id="NF038403">
    <property type="entry name" value="perm_prefix_1"/>
    <property type="match status" value="1"/>
</dbReference>
<dbReference type="EMBL" id="JJRY01000018">
    <property type="protein sequence ID" value="KEF37132.1"/>
    <property type="molecule type" value="Genomic_DNA"/>
</dbReference>
<accession>A0A072NIS7</accession>
<comment type="caution">
    <text evidence="2">The sequence shown here is derived from an EMBL/GenBank/DDBJ whole genome shotgun (WGS) entry which is preliminary data.</text>
</comment>
<evidence type="ECO:0000313" key="3">
    <source>
        <dbReference type="Proteomes" id="UP000027936"/>
    </source>
</evidence>
<keyword evidence="1" id="KW-0812">Transmembrane</keyword>
<dbReference type="InterPro" id="IPR047928">
    <property type="entry name" value="Perm_prefix_1"/>
</dbReference>
<keyword evidence="1" id="KW-1133">Transmembrane helix</keyword>